<accession>A0A328C7N2</accession>
<evidence type="ECO:0000313" key="2">
    <source>
        <dbReference type="EMBL" id="RAL21638.1"/>
    </source>
</evidence>
<keyword evidence="3" id="KW-1185">Reference proteome</keyword>
<dbReference type="InterPro" id="IPR038444">
    <property type="entry name" value="DUF465_sf"/>
</dbReference>
<comment type="caution">
    <text evidence="2">The sequence shown here is derived from an EMBL/GenBank/DDBJ whole genome shotgun (WGS) entry which is preliminary data.</text>
</comment>
<dbReference type="Proteomes" id="UP000249169">
    <property type="component" value="Unassembled WGS sequence"/>
</dbReference>
<reference evidence="2 3" key="1">
    <citation type="submission" date="2018-05" db="EMBL/GenBank/DDBJ databases">
        <title>Lujinxingia marina gen. nov. sp. nov., a new facultative anaerobic member of the class Deltaproteobacteria, and proposal of Lujinxingaceae fam. nov.</title>
        <authorList>
            <person name="Li C.-M."/>
        </authorList>
    </citation>
    <scope>NUCLEOTIDE SEQUENCE [LARGE SCALE GENOMIC DNA]</scope>
    <source>
        <strain evidence="2 3">B210</strain>
    </source>
</reference>
<dbReference type="AlphaFoldDB" id="A0A328C7N2"/>
<feature type="compositionally biased region" description="Basic and acidic residues" evidence="1">
    <location>
        <begin position="39"/>
        <end position="52"/>
    </location>
</feature>
<organism evidence="2 3">
    <name type="scientific">Lujinxingia litoralis</name>
    <dbReference type="NCBI Taxonomy" id="2211119"/>
    <lineage>
        <taxon>Bacteria</taxon>
        <taxon>Deltaproteobacteria</taxon>
        <taxon>Bradymonadales</taxon>
        <taxon>Lujinxingiaceae</taxon>
        <taxon>Lujinxingia</taxon>
    </lineage>
</organism>
<evidence type="ECO:0000313" key="3">
    <source>
        <dbReference type="Proteomes" id="UP000249169"/>
    </source>
</evidence>
<sequence>MTHVEFPTGTRIAIRWSARCQPLLHLEDVKGTRTTVEYSGERPHTHSHDRPPRPTIPPHGEEFMQQRRSAPPPTSMTIDELRAQHQALEERLQELEALRSLSPEEQFETRVIKKRKLSIKDALRVMGAGEA</sequence>
<evidence type="ECO:0008006" key="4">
    <source>
        <dbReference type="Google" id="ProtNLM"/>
    </source>
</evidence>
<name>A0A328C7N2_9DELT</name>
<gene>
    <name evidence="2" type="ORF">DL240_12330</name>
</gene>
<feature type="region of interest" description="Disordered" evidence="1">
    <location>
        <begin position="31"/>
        <end position="76"/>
    </location>
</feature>
<protein>
    <recommendedName>
        <fullName evidence="4">DUF465 domain-containing protein</fullName>
    </recommendedName>
</protein>
<evidence type="ECO:0000256" key="1">
    <source>
        <dbReference type="SAM" id="MobiDB-lite"/>
    </source>
</evidence>
<dbReference type="Gene3D" id="6.10.280.50">
    <property type="match status" value="1"/>
</dbReference>
<dbReference type="EMBL" id="QHKO01000005">
    <property type="protein sequence ID" value="RAL21638.1"/>
    <property type="molecule type" value="Genomic_DNA"/>
</dbReference>
<proteinExistence type="predicted"/>